<feature type="domain" description="Pyridine nucleotide-disulphide oxidoreductase dimerisation" evidence="14">
    <location>
        <begin position="342"/>
        <end position="451"/>
    </location>
</feature>
<dbReference type="FunFam" id="3.30.390.30:FF:000001">
    <property type="entry name" value="Dihydrolipoyl dehydrogenase"/>
    <property type="match status" value="1"/>
</dbReference>
<proteinExistence type="inferred from homology"/>
<dbReference type="InterPro" id="IPR001100">
    <property type="entry name" value="Pyr_nuc-diS_OxRdtase"/>
</dbReference>
<keyword evidence="11" id="KW-0547">Nucleotide-binding</keyword>
<evidence type="ECO:0000256" key="13">
    <source>
        <dbReference type="RuleBase" id="RU003692"/>
    </source>
</evidence>
<dbReference type="AlphaFoldDB" id="E1RBK3"/>
<evidence type="ECO:0000256" key="8">
    <source>
        <dbReference type="ARBA" id="ARBA00023284"/>
    </source>
</evidence>
<dbReference type="STRING" id="573413.Spirs_0588"/>
<feature type="domain" description="FAD/NAD(P)-binding" evidence="15">
    <location>
        <begin position="5"/>
        <end position="321"/>
    </location>
</feature>
<feature type="disulfide bond" description="Redox-active" evidence="12">
    <location>
        <begin position="42"/>
        <end position="47"/>
    </location>
</feature>
<keyword evidence="5 13" id="KW-0560">Oxidoreductase</keyword>
<evidence type="ECO:0000256" key="3">
    <source>
        <dbReference type="ARBA" id="ARBA00022630"/>
    </source>
</evidence>
<dbReference type="PRINTS" id="PR00368">
    <property type="entry name" value="FADPNR"/>
</dbReference>
<dbReference type="Gene3D" id="3.30.390.30">
    <property type="match status" value="1"/>
</dbReference>
<dbReference type="GO" id="GO:0004148">
    <property type="term" value="F:dihydrolipoyl dehydrogenase (NADH) activity"/>
    <property type="evidence" value="ECO:0007669"/>
    <property type="project" value="UniProtKB-EC"/>
</dbReference>
<keyword evidence="6 11" id="KW-0520">NAD</keyword>
<comment type="miscellaneous">
    <text evidence="13">The active site is a redox-active disulfide bond.</text>
</comment>
<accession>E1RBK3</accession>
<keyword evidence="4 11" id="KW-0274">FAD</keyword>
<keyword evidence="17" id="KW-1185">Reference proteome</keyword>
<dbReference type="SUPFAM" id="SSF51905">
    <property type="entry name" value="FAD/NAD(P)-binding domain"/>
    <property type="match status" value="1"/>
</dbReference>
<dbReference type="PRINTS" id="PR00411">
    <property type="entry name" value="PNDRDTASEI"/>
</dbReference>
<dbReference type="InterPro" id="IPR036188">
    <property type="entry name" value="FAD/NAD-bd_sf"/>
</dbReference>
<dbReference type="PROSITE" id="PS00076">
    <property type="entry name" value="PYRIDINE_REDOX_1"/>
    <property type="match status" value="1"/>
</dbReference>
<dbReference type="eggNOG" id="COG1249">
    <property type="taxonomic scope" value="Bacteria"/>
</dbReference>
<evidence type="ECO:0000259" key="14">
    <source>
        <dbReference type="Pfam" id="PF02852"/>
    </source>
</evidence>
<evidence type="ECO:0000313" key="17">
    <source>
        <dbReference type="Proteomes" id="UP000002318"/>
    </source>
</evidence>
<evidence type="ECO:0000256" key="9">
    <source>
        <dbReference type="ARBA" id="ARBA00049187"/>
    </source>
</evidence>
<dbReference type="InterPro" id="IPR016156">
    <property type="entry name" value="FAD/NAD-linked_Rdtase_dimer_sf"/>
</dbReference>
<keyword evidence="3 13" id="KW-0285">Flavoprotein</keyword>
<dbReference type="NCBIfam" id="TIGR01350">
    <property type="entry name" value="lipoamide_DH"/>
    <property type="match status" value="1"/>
</dbReference>
<evidence type="ECO:0000256" key="12">
    <source>
        <dbReference type="PIRSR" id="PIRSR000350-4"/>
    </source>
</evidence>
<dbReference type="SUPFAM" id="SSF55424">
    <property type="entry name" value="FAD/NAD-linked reductases, dimerisation (C-terminal) domain"/>
    <property type="match status" value="1"/>
</dbReference>
<dbReference type="EC" id="1.8.1.4" evidence="2 13"/>
<evidence type="ECO:0000313" key="16">
    <source>
        <dbReference type="EMBL" id="ADK79733.1"/>
    </source>
</evidence>
<dbReference type="RefSeq" id="WP_013253197.1">
    <property type="nucleotide sequence ID" value="NC_014364.1"/>
</dbReference>
<dbReference type="Proteomes" id="UP000002318">
    <property type="component" value="Chromosome"/>
</dbReference>
<evidence type="ECO:0000256" key="7">
    <source>
        <dbReference type="ARBA" id="ARBA00023157"/>
    </source>
</evidence>
<comment type="catalytic activity">
    <reaction evidence="9 13">
        <text>N(6)-[(R)-dihydrolipoyl]-L-lysyl-[protein] + NAD(+) = N(6)-[(R)-lipoyl]-L-lysyl-[protein] + NADH + H(+)</text>
        <dbReference type="Rhea" id="RHEA:15045"/>
        <dbReference type="Rhea" id="RHEA-COMP:10474"/>
        <dbReference type="Rhea" id="RHEA-COMP:10475"/>
        <dbReference type="ChEBI" id="CHEBI:15378"/>
        <dbReference type="ChEBI" id="CHEBI:57540"/>
        <dbReference type="ChEBI" id="CHEBI:57945"/>
        <dbReference type="ChEBI" id="CHEBI:83099"/>
        <dbReference type="ChEBI" id="CHEBI:83100"/>
        <dbReference type="EC" id="1.8.1.4"/>
    </reaction>
</comment>
<dbReference type="Pfam" id="PF02852">
    <property type="entry name" value="Pyr_redox_dim"/>
    <property type="match status" value="1"/>
</dbReference>
<feature type="binding site" evidence="11">
    <location>
        <position position="266"/>
    </location>
    <ligand>
        <name>NAD(+)</name>
        <dbReference type="ChEBI" id="CHEBI:57540"/>
    </ligand>
</feature>
<comment type="cofactor">
    <cofactor evidence="11 13">
        <name>FAD</name>
        <dbReference type="ChEBI" id="CHEBI:57692"/>
    </cofactor>
    <text evidence="11 13">Binds 1 FAD per subunit.</text>
</comment>
<dbReference type="InterPro" id="IPR006258">
    <property type="entry name" value="Lipoamide_DH"/>
</dbReference>
<reference evidence="16 17" key="1">
    <citation type="journal article" date="2010" name="Stand. Genomic Sci.">
        <title>Complete genome sequence of Spirochaeta smaragdinae type strain (SEBR 4228).</title>
        <authorList>
            <person name="Mavromatis K."/>
            <person name="Yasawong M."/>
            <person name="Chertkov O."/>
            <person name="Lapidus A."/>
            <person name="Lucas S."/>
            <person name="Nolan M."/>
            <person name="Del Rio T.G."/>
            <person name="Tice H."/>
            <person name="Cheng J.F."/>
            <person name="Pitluck S."/>
            <person name="Liolios K."/>
            <person name="Ivanova N."/>
            <person name="Tapia R."/>
            <person name="Han C."/>
            <person name="Bruce D."/>
            <person name="Goodwin L."/>
            <person name="Pati A."/>
            <person name="Chen A."/>
            <person name="Palaniappan K."/>
            <person name="Land M."/>
            <person name="Hauser L."/>
            <person name="Chang Y.J."/>
            <person name="Jeffries C.D."/>
            <person name="Detter J.C."/>
            <person name="Rohde M."/>
            <person name="Brambilla E."/>
            <person name="Spring S."/>
            <person name="Goker M."/>
            <person name="Sikorski J."/>
            <person name="Woyke T."/>
            <person name="Bristow J."/>
            <person name="Eisen J.A."/>
            <person name="Markowitz V."/>
            <person name="Hugenholtz P."/>
            <person name="Klenk H.P."/>
            <person name="Kyrpides N.C."/>
        </authorList>
    </citation>
    <scope>NUCLEOTIDE SEQUENCE [LARGE SCALE GENOMIC DNA]</scope>
    <source>
        <strain evidence="17">DSM 11293 / JCM 15392 / SEBR 4228</strain>
    </source>
</reference>
<evidence type="ECO:0000256" key="2">
    <source>
        <dbReference type="ARBA" id="ARBA00012608"/>
    </source>
</evidence>
<evidence type="ECO:0000259" key="15">
    <source>
        <dbReference type="Pfam" id="PF07992"/>
    </source>
</evidence>
<dbReference type="OrthoDB" id="9807946at2"/>
<dbReference type="PIRSF" id="PIRSF000350">
    <property type="entry name" value="Mercury_reductase_MerA"/>
    <property type="match status" value="1"/>
</dbReference>
<evidence type="ECO:0000256" key="11">
    <source>
        <dbReference type="PIRSR" id="PIRSR000350-3"/>
    </source>
</evidence>
<dbReference type="HOGENOM" id="CLU_016755_0_3_12"/>
<gene>
    <name evidence="16" type="ordered locus">Spirs_0588</name>
</gene>
<sequence>MSDNYDLIVIGSGPAGYVGAIRATQLGLSCAVIEKGDVGGVCLNIGCIPSKALIRQAEIFRNADELEGLGVTVDKSGFDYQKAWKKSRKASTSLSKGVKFLLKKNKVELIEGRATLEGGGVVLVDGEKRYTAKNILLATGSRPRELPPFPFDGKRILSSDQALMMETLPSSLAILGAGAIGCEFAHIMASFGVEVTLIEAMGKILPTEDPDTTDILARSFKKRKIKMLVGAKASGVETSEKGVSLSVESGGKQETVQADQLLVVVGRSPNTEELGLEKAGVGTDEKGFVRVADHYKAAEGVYAVGDMVGGILLAHAASKEAELVVEHIAGKDVPAAIDPTLIPTAVYTEPEIAGFGMSETEAKEAGHNAKSVQFPYRGAGKSVAIERPDGFVKILYDEKSREILGGRIVGDHATELIHELLLARSAELLPEDIANTVHAHPTLSEAVMEAARGVEGWTIHA</sequence>
<dbReference type="EMBL" id="CP002116">
    <property type="protein sequence ID" value="ADK79733.1"/>
    <property type="molecule type" value="Genomic_DNA"/>
</dbReference>
<evidence type="ECO:0000256" key="10">
    <source>
        <dbReference type="PIRSR" id="PIRSR000350-2"/>
    </source>
</evidence>
<dbReference type="PANTHER" id="PTHR22912:SF151">
    <property type="entry name" value="DIHYDROLIPOYL DEHYDROGENASE, MITOCHONDRIAL"/>
    <property type="match status" value="1"/>
</dbReference>
<feature type="active site" description="Proton acceptor" evidence="10">
    <location>
        <position position="440"/>
    </location>
</feature>
<organism evidence="16 17">
    <name type="scientific">Sediminispirochaeta smaragdinae (strain DSM 11293 / JCM 15392 / SEBR 4228)</name>
    <name type="common">Spirochaeta smaragdinae</name>
    <dbReference type="NCBI Taxonomy" id="573413"/>
    <lineage>
        <taxon>Bacteria</taxon>
        <taxon>Pseudomonadati</taxon>
        <taxon>Spirochaetota</taxon>
        <taxon>Spirochaetia</taxon>
        <taxon>Spirochaetales</taxon>
        <taxon>Spirochaetaceae</taxon>
        <taxon>Sediminispirochaeta</taxon>
    </lineage>
</organism>
<feature type="binding site" evidence="11">
    <location>
        <begin position="176"/>
        <end position="183"/>
    </location>
    <ligand>
        <name>NAD(+)</name>
        <dbReference type="ChEBI" id="CHEBI:57540"/>
    </ligand>
</feature>
<evidence type="ECO:0000256" key="6">
    <source>
        <dbReference type="ARBA" id="ARBA00023027"/>
    </source>
</evidence>
<dbReference type="InterPro" id="IPR012999">
    <property type="entry name" value="Pyr_OxRdtase_I_AS"/>
</dbReference>
<feature type="binding site" evidence="11">
    <location>
        <begin position="139"/>
        <end position="141"/>
    </location>
    <ligand>
        <name>FAD</name>
        <dbReference type="ChEBI" id="CHEBI:57692"/>
    </ligand>
</feature>
<comment type="similarity">
    <text evidence="1 13">Belongs to the class-I pyridine nucleotide-disulfide oxidoreductase family.</text>
</comment>
<name>E1RBK3_SEDSS</name>
<keyword evidence="8 13" id="KW-0676">Redox-active center</keyword>
<dbReference type="PANTHER" id="PTHR22912">
    <property type="entry name" value="DISULFIDE OXIDOREDUCTASE"/>
    <property type="match status" value="1"/>
</dbReference>
<dbReference type="InterPro" id="IPR004099">
    <property type="entry name" value="Pyr_nucl-diS_OxRdtase_dimer"/>
</dbReference>
<protein>
    <recommendedName>
        <fullName evidence="2 13">Dihydrolipoyl dehydrogenase</fullName>
        <ecNumber evidence="2 13">1.8.1.4</ecNumber>
    </recommendedName>
</protein>
<evidence type="ECO:0000256" key="4">
    <source>
        <dbReference type="ARBA" id="ARBA00022827"/>
    </source>
</evidence>
<dbReference type="GO" id="GO:0050660">
    <property type="term" value="F:flavin adenine dinucleotide binding"/>
    <property type="evidence" value="ECO:0007669"/>
    <property type="project" value="InterPro"/>
</dbReference>
<evidence type="ECO:0000256" key="5">
    <source>
        <dbReference type="ARBA" id="ARBA00023002"/>
    </source>
</evidence>
<dbReference type="InterPro" id="IPR050151">
    <property type="entry name" value="Class-I_Pyr_Nuc-Dis_Oxidored"/>
</dbReference>
<feature type="binding site" evidence="11">
    <location>
        <position position="51"/>
    </location>
    <ligand>
        <name>FAD</name>
        <dbReference type="ChEBI" id="CHEBI:57692"/>
    </ligand>
</feature>
<dbReference type="Pfam" id="PF07992">
    <property type="entry name" value="Pyr_redox_2"/>
    <property type="match status" value="1"/>
</dbReference>
<dbReference type="InterPro" id="IPR023753">
    <property type="entry name" value="FAD/NAD-binding_dom"/>
</dbReference>
<dbReference type="KEGG" id="ssm:Spirs_0588"/>
<dbReference type="GO" id="GO:0005737">
    <property type="term" value="C:cytoplasm"/>
    <property type="evidence" value="ECO:0007669"/>
    <property type="project" value="UniProtKB-ARBA"/>
</dbReference>
<keyword evidence="7" id="KW-1015">Disulfide bond</keyword>
<evidence type="ECO:0000256" key="1">
    <source>
        <dbReference type="ARBA" id="ARBA00007532"/>
    </source>
</evidence>
<feature type="binding site" evidence="11">
    <location>
        <position position="306"/>
    </location>
    <ligand>
        <name>FAD</name>
        <dbReference type="ChEBI" id="CHEBI:57692"/>
    </ligand>
</feature>
<dbReference type="Gene3D" id="3.50.50.60">
    <property type="entry name" value="FAD/NAD(P)-binding domain"/>
    <property type="match status" value="2"/>
</dbReference>
<feature type="binding site" evidence="11">
    <location>
        <position position="199"/>
    </location>
    <ligand>
        <name>NAD(+)</name>
        <dbReference type="ChEBI" id="CHEBI:57540"/>
    </ligand>
</feature>
<dbReference type="GO" id="GO:0006103">
    <property type="term" value="P:2-oxoglutarate metabolic process"/>
    <property type="evidence" value="ECO:0007669"/>
    <property type="project" value="TreeGrafter"/>
</dbReference>